<sequence>MKYDIVIVGAGPAGMTAAIYGRRANKTVLLLEAASYGGQIINAHKIENYPVEPHISGFEFATKLYEQAKELGAEFKFEKVVGIEDKGDHKLVNTPSASYEAGAVIIATGSDKRKLGVDREDELVGRGVSYCATCDGAFFRKKVVAVAGGTRTALEDALYLADIAEKVYLIHRLDKFSGAEADYDRLKARDNVEFLLNTQITKLNADKKLESIEVKSKDGTVQTVEVSALFVAVGRVPENQNFSAVIDLDDKGYAVAGENCLTRTAGIFVAGDNRVKEVRQLVTAAADGAVAATAAVKYLNS</sequence>
<dbReference type="Pfam" id="PF07992">
    <property type="entry name" value="Pyr_redox_2"/>
    <property type="match status" value="1"/>
</dbReference>
<dbReference type="STRING" id="246199.CUS_4884"/>
<evidence type="ECO:0000256" key="2">
    <source>
        <dbReference type="ARBA" id="ARBA00023002"/>
    </source>
</evidence>
<organism evidence="4 5">
    <name type="scientific">Ruminococcus albus 8</name>
    <dbReference type="NCBI Taxonomy" id="246199"/>
    <lineage>
        <taxon>Bacteria</taxon>
        <taxon>Bacillati</taxon>
        <taxon>Bacillota</taxon>
        <taxon>Clostridia</taxon>
        <taxon>Eubacteriales</taxon>
        <taxon>Oscillospiraceae</taxon>
        <taxon>Ruminococcus</taxon>
    </lineage>
</organism>
<reference evidence="4 5" key="1">
    <citation type="submission" date="2011-02" db="EMBL/GenBank/DDBJ databases">
        <authorList>
            <person name="Nelson K.E."/>
            <person name="Sutton G."/>
            <person name="Torralba M."/>
            <person name="Durkin S."/>
            <person name="Harkins D."/>
            <person name="Montgomery R."/>
            <person name="Ziemer C."/>
            <person name="Klaassens E."/>
            <person name="Ocuiv P."/>
            <person name="Morrison M."/>
        </authorList>
    </citation>
    <scope>NUCLEOTIDE SEQUENCE [LARGE SCALE GENOMIC DNA]</scope>
    <source>
        <strain evidence="4 5">8</strain>
    </source>
</reference>
<dbReference type="Proteomes" id="UP000004259">
    <property type="component" value="Unassembled WGS sequence"/>
</dbReference>
<dbReference type="PRINTS" id="PR00368">
    <property type="entry name" value="FADPNR"/>
</dbReference>
<dbReference type="InterPro" id="IPR050097">
    <property type="entry name" value="Ferredoxin-NADP_redctase_2"/>
</dbReference>
<dbReference type="eggNOG" id="COG0492">
    <property type="taxonomic scope" value="Bacteria"/>
</dbReference>
<keyword evidence="2" id="KW-0560">Oxidoreductase</keyword>
<dbReference type="EMBL" id="ADKM02000111">
    <property type="protein sequence ID" value="EGC02112.1"/>
    <property type="molecule type" value="Genomic_DNA"/>
</dbReference>
<proteinExistence type="predicted"/>
<evidence type="ECO:0000313" key="4">
    <source>
        <dbReference type="EMBL" id="EGC02112.1"/>
    </source>
</evidence>
<dbReference type="AlphaFoldDB" id="E9SF45"/>
<dbReference type="RefSeq" id="WP_002851578.1">
    <property type="nucleotide sequence ID" value="NZ_ADKM02000111.1"/>
</dbReference>
<keyword evidence="1" id="KW-0285">Flavoprotein</keyword>
<dbReference type="PANTHER" id="PTHR48105">
    <property type="entry name" value="THIOREDOXIN REDUCTASE 1-RELATED-RELATED"/>
    <property type="match status" value="1"/>
</dbReference>
<dbReference type="InterPro" id="IPR036188">
    <property type="entry name" value="FAD/NAD-bd_sf"/>
</dbReference>
<gene>
    <name evidence="4" type="ORF">CUS_4884</name>
</gene>
<accession>E9SF45</accession>
<evidence type="ECO:0000313" key="5">
    <source>
        <dbReference type="Proteomes" id="UP000004259"/>
    </source>
</evidence>
<feature type="domain" description="FAD/NAD(P)-binding" evidence="3">
    <location>
        <begin position="3"/>
        <end position="288"/>
    </location>
</feature>
<keyword evidence="5" id="KW-1185">Reference proteome</keyword>
<name>E9SF45_RUMAL</name>
<evidence type="ECO:0000256" key="1">
    <source>
        <dbReference type="ARBA" id="ARBA00022630"/>
    </source>
</evidence>
<dbReference type="InterPro" id="IPR023753">
    <property type="entry name" value="FAD/NAD-binding_dom"/>
</dbReference>
<comment type="caution">
    <text evidence="4">The sequence shown here is derived from an EMBL/GenBank/DDBJ whole genome shotgun (WGS) entry which is preliminary data.</text>
</comment>
<dbReference type="OrthoDB" id="9806179at2"/>
<dbReference type="SUPFAM" id="SSF51905">
    <property type="entry name" value="FAD/NAD(P)-binding domain"/>
    <property type="match status" value="1"/>
</dbReference>
<dbReference type="Gene3D" id="3.50.50.60">
    <property type="entry name" value="FAD/NAD(P)-binding domain"/>
    <property type="match status" value="2"/>
</dbReference>
<dbReference type="GO" id="GO:0016491">
    <property type="term" value="F:oxidoreductase activity"/>
    <property type="evidence" value="ECO:0007669"/>
    <property type="project" value="UniProtKB-KW"/>
</dbReference>
<dbReference type="PRINTS" id="PR00469">
    <property type="entry name" value="PNDRDTASEII"/>
</dbReference>
<evidence type="ECO:0000259" key="3">
    <source>
        <dbReference type="Pfam" id="PF07992"/>
    </source>
</evidence>
<protein>
    <submittedName>
        <fullName evidence="4">Putative thioredoxin-disulfide reductase</fullName>
    </submittedName>
</protein>